<dbReference type="AlphaFoldDB" id="A0A813GDB6"/>
<dbReference type="Pfam" id="PF13864">
    <property type="entry name" value="Enkurin"/>
    <property type="match status" value="1"/>
</dbReference>
<dbReference type="PANTHER" id="PTHR21490">
    <property type="entry name" value="ENKURIN-RELATED"/>
    <property type="match status" value="1"/>
</dbReference>
<evidence type="ECO:0000313" key="8">
    <source>
        <dbReference type="EMBL" id="CAE8623117.1"/>
    </source>
</evidence>
<evidence type="ECO:0000256" key="1">
    <source>
        <dbReference type="ARBA" id="ARBA00004138"/>
    </source>
</evidence>
<evidence type="ECO:0000259" key="7">
    <source>
        <dbReference type="PROSITE" id="PS51665"/>
    </source>
</evidence>
<proteinExistence type="predicted"/>
<gene>
    <name evidence="8" type="ORF">PGLA1383_LOCUS40423</name>
</gene>
<keyword evidence="3" id="KW-0963">Cytoplasm</keyword>
<keyword evidence="4" id="KW-0206">Cytoskeleton</keyword>
<evidence type="ECO:0000256" key="5">
    <source>
        <dbReference type="ARBA" id="ARBA00023273"/>
    </source>
</evidence>
<keyword evidence="5" id="KW-0966">Cell projection</keyword>
<evidence type="ECO:0000256" key="3">
    <source>
        <dbReference type="ARBA" id="ARBA00022490"/>
    </source>
</evidence>
<keyword evidence="9" id="KW-1185">Reference proteome</keyword>
<comment type="caution">
    <text evidence="8">The sequence shown here is derived from an EMBL/GenBank/DDBJ whole genome shotgun (WGS) entry which is preliminary data.</text>
</comment>
<dbReference type="GO" id="GO:0005929">
    <property type="term" value="C:cilium"/>
    <property type="evidence" value="ECO:0007669"/>
    <property type="project" value="UniProtKB-SubCell"/>
</dbReference>
<evidence type="ECO:0000256" key="6">
    <source>
        <dbReference type="SAM" id="MobiDB-lite"/>
    </source>
</evidence>
<dbReference type="GO" id="GO:0005881">
    <property type="term" value="C:cytoplasmic microtubule"/>
    <property type="evidence" value="ECO:0007669"/>
    <property type="project" value="TreeGrafter"/>
</dbReference>
<reference evidence="8" key="1">
    <citation type="submission" date="2021-02" db="EMBL/GenBank/DDBJ databases">
        <authorList>
            <person name="Dougan E. K."/>
            <person name="Rhodes N."/>
            <person name="Thang M."/>
            <person name="Chan C."/>
        </authorList>
    </citation>
    <scope>NUCLEOTIDE SEQUENCE</scope>
</reference>
<organism evidence="8 9">
    <name type="scientific">Polarella glacialis</name>
    <name type="common">Dinoflagellate</name>
    <dbReference type="NCBI Taxonomy" id="89957"/>
    <lineage>
        <taxon>Eukaryota</taxon>
        <taxon>Sar</taxon>
        <taxon>Alveolata</taxon>
        <taxon>Dinophyceae</taxon>
        <taxon>Suessiales</taxon>
        <taxon>Suessiaceae</taxon>
        <taxon>Polarella</taxon>
    </lineage>
</organism>
<dbReference type="OMA" id="YRYMEED"/>
<dbReference type="InterPro" id="IPR052102">
    <property type="entry name" value="Enkurin_domain-protein"/>
</dbReference>
<accession>A0A813GDB6</accession>
<protein>
    <recommendedName>
        <fullName evidence="7">Enkurin domain-containing protein</fullName>
    </recommendedName>
</protein>
<dbReference type="InterPro" id="IPR027012">
    <property type="entry name" value="Enkurin_dom"/>
</dbReference>
<dbReference type="EMBL" id="CAJNNV010028117">
    <property type="protein sequence ID" value="CAE8623117.1"/>
    <property type="molecule type" value="Genomic_DNA"/>
</dbReference>
<feature type="non-terminal residue" evidence="8">
    <location>
        <position position="1"/>
    </location>
</feature>
<evidence type="ECO:0000256" key="2">
    <source>
        <dbReference type="ARBA" id="ARBA00004245"/>
    </source>
</evidence>
<evidence type="ECO:0000313" key="9">
    <source>
        <dbReference type="Proteomes" id="UP000654075"/>
    </source>
</evidence>
<sequence length="220" mass="24982">EGANELLRPRAPVQLRNHAKENVRLMREKERQMRGKQIMESQAAQLPKEVFKLRQFSEAKSRLFHDVKSNSNLPRPGQGGDMCVADFEAEVEELIRKHGKEGKDGGKPLPKQAFVKDADNCPAYIRKMKEAKADEEERAEAEHNKPRAPPGFRILPAQEVKETLTLLNAKHVELEKEFQRLPLKIETDGQKRRQTAVLDKIDASSKAIALFSRPTVMVEG</sequence>
<feature type="domain" description="Enkurin" evidence="7">
    <location>
        <begin position="127"/>
        <end position="219"/>
    </location>
</feature>
<dbReference type="PROSITE" id="PS51665">
    <property type="entry name" value="ENKURIN"/>
    <property type="match status" value="1"/>
</dbReference>
<name>A0A813GDB6_POLGL</name>
<comment type="subcellular location">
    <subcellularLocation>
        <location evidence="1">Cell projection</location>
        <location evidence="1">Cilium</location>
    </subcellularLocation>
    <subcellularLocation>
        <location evidence="2">Cytoplasm</location>
        <location evidence="2">Cytoskeleton</location>
    </subcellularLocation>
</comment>
<dbReference type="PANTHER" id="PTHR21490:SF2">
    <property type="entry name" value="ENKURIN DOMAIN-CONTAINING PROTEIN 1"/>
    <property type="match status" value="1"/>
</dbReference>
<evidence type="ECO:0000256" key="4">
    <source>
        <dbReference type="ARBA" id="ARBA00023212"/>
    </source>
</evidence>
<feature type="region of interest" description="Disordered" evidence="6">
    <location>
        <begin position="129"/>
        <end position="154"/>
    </location>
</feature>
<dbReference type="Proteomes" id="UP000654075">
    <property type="component" value="Unassembled WGS sequence"/>
</dbReference>